<proteinExistence type="predicted"/>
<sequence>MQHEGQTGLRPHQVAAKDVGRIGAGLVGAKCSGPEPFVLRLNKAYLKWYKEQGTMEPATADVDTSAWSPRAARTSASPASMTPGFATPQSSFEVDSPFASPETSSVYGTPLPARLAPTDQAPSPQSPAVAHRKRGRRFDNAGRLLPNKPFLGEGNDCGAVKEDTPQTELSCDQEEEERSGHGQRGSRLDQ</sequence>
<feature type="region of interest" description="Disordered" evidence="1">
    <location>
        <begin position="57"/>
        <end position="190"/>
    </location>
</feature>
<evidence type="ECO:0000313" key="2">
    <source>
        <dbReference type="EMBL" id="ELR15863.1"/>
    </source>
</evidence>
<feature type="compositionally biased region" description="Low complexity" evidence="1">
    <location>
        <begin position="64"/>
        <end position="80"/>
    </location>
</feature>
<gene>
    <name evidence="2" type="ORF">ACA1_187600</name>
</gene>
<dbReference type="EMBL" id="KB008020">
    <property type="protein sequence ID" value="ELR15863.1"/>
    <property type="molecule type" value="Genomic_DNA"/>
</dbReference>
<dbReference type="AlphaFoldDB" id="L8GTC4"/>
<name>L8GTC4_ACACF</name>
<evidence type="ECO:0000256" key="1">
    <source>
        <dbReference type="SAM" id="MobiDB-lite"/>
    </source>
</evidence>
<evidence type="ECO:0000313" key="3">
    <source>
        <dbReference type="Proteomes" id="UP000011083"/>
    </source>
</evidence>
<dbReference type="Proteomes" id="UP000011083">
    <property type="component" value="Unassembled WGS sequence"/>
</dbReference>
<protein>
    <submittedName>
        <fullName evidence="2">Uncharacterized protein</fullName>
    </submittedName>
</protein>
<dbReference type="RefSeq" id="XP_004337876.1">
    <property type="nucleotide sequence ID" value="XM_004337828.1"/>
</dbReference>
<organism evidence="2 3">
    <name type="scientific">Acanthamoeba castellanii (strain ATCC 30010 / Neff)</name>
    <dbReference type="NCBI Taxonomy" id="1257118"/>
    <lineage>
        <taxon>Eukaryota</taxon>
        <taxon>Amoebozoa</taxon>
        <taxon>Discosea</taxon>
        <taxon>Longamoebia</taxon>
        <taxon>Centramoebida</taxon>
        <taxon>Acanthamoebidae</taxon>
        <taxon>Acanthamoeba</taxon>
    </lineage>
</organism>
<accession>L8GTC4</accession>
<keyword evidence="3" id="KW-1185">Reference proteome</keyword>
<dbReference type="VEuPathDB" id="AmoebaDB:ACA1_187600"/>
<dbReference type="GeneID" id="14916578"/>
<dbReference type="KEGG" id="acan:ACA1_187600"/>
<reference evidence="2 3" key="1">
    <citation type="journal article" date="2013" name="Genome Biol.">
        <title>Genome of Acanthamoeba castellanii highlights extensive lateral gene transfer and early evolution of tyrosine kinase signaling.</title>
        <authorList>
            <person name="Clarke M."/>
            <person name="Lohan A.J."/>
            <person name="Liu B."/>
            <person name="Lagkouvardos I."/>
            <person name="Roy S."/>
            <person name="Zafar N."/>
            <person name="Bertelli C."/>
            <person name="Schilde C."/>
            <person name="Kianianmomeni A."/>
            <person name="Burglin T.R."/>
            <person name="Frech C."/>
            <person name="Turcotte B."/>
            <person name="Kopec K.O."/>
            <person name="Synnott J.M."/>
            <person name="Choo C."/>
            <person name="Paponov I."/>
            <person name="Finkler A."/>
            <person name="Soon Heng Tan C."/>
            <person name="Hutchins A.P."/>
            <person name="Weinmeier T."/>
            <person name="Rattei T."/>
            <person name="Chu J.S."/>
            <person name="Gimenez G."/>
            <person name="Irimia M."/>
            <person name="Rigden D.J."/>
            <person name="Fitzpatrick D.A."/>
            <person name="Lorenzo-Morales J."/>
            <person name="Bateman A."/>
            <person name="Chiu C.H."/>
            <person name="Tang P."/>
            <person name="Hegemann P."/>
            <person name="Fromm H."/>
            <person name="Raoult D."/>
            <person name="Greub G."/>
            <person name="Miranda-Saavedra D."/>
            <person name="Chen N."/>
            <person name="Nash P."/>
            <person name="Ginger M.L."/>
            <person name="Horn M."/>
            <person name="Schaap P."/>
            <person name="Caler L."/>
            <person name="Loftus B."/>
        </authorList>
    </citation>
    <scope>NUCLEOTIDE SEQUENCE [LARGE SCALE GENOMIC DNA]</scope>
    <source>
        <strain evidence="2 3">Neff</strain>
    </source>
</reference>